<evidence type="ECO:0000313" key="2">
    <source>
        <dbReference type="Proteomes" id="UP000637002"/>
    </source>
</evidence>
<dbReference type="EMBL" id="BMGG01000011">
    <property type="protein sequence ID" value="GGC90483.1"/>
    <property type="molecule type" value="Genomic_DNA"/>
</dbReference>
<dbReference type="AlphaFoldDB" id="A0A916UWQ3"/>
<organism evidence="1 2">
    <name type="scientific">Chelatococcus reniformis</name>
    <dbReference type="NCBI Taxonomy" id="1494448"/>
    <lineage>
        <taxon>Bacteria</taxon>
        <taxon>Pseudomonadati</taxon>
        <taxon>Pseudomonadota</taxon>
        <taxon>Alphaproteobacteria</taxon>
        <taxon>Hyphomicrobiales</taxon>
        <taxon>Chelatococcaceae</taxon>
        <taxon>Chelatococcus</taxon>
    </lineage>
</organism>
<evidence type="ECO:0000313" key="1">
    <source>
        <dbReference type="EMBL" id="GGC90483.1"/>
    </source>
</evidence>
<keyword evidence="2" id="KW-1185">Reference proteome</keyword>
<reference evidence="1" key="1">
    <citation type="journal article" date="2014" name="Int. J. Syst. Evol. Microbiol.">
        <title>Complete genome sequence of Corynebacterium casei LMG S-19264T (=DSM 44701T), isolated from a smear-ripened cheese.</title>
        <authorList>
            <consortium name="US DOE Joint Genome Institute (JGI-PGF)"/>
            <person name="Walter F."/>
            <person name="Albersmeier A."/>
            <person name="Kalinowski J."/>
            <person name="Ruckert C."/>
        </authorList>
    </citation>
    <scope>NUCLEOTIDE SEQUENCE</scope>
    <source>
        <strain evidence="1">CGMCC 1.12919</strain>
    </source>
</reference>
<reference evidence="1" key="2">
    <citation type="submission" date="2020-09" db="EMBL/GenBank/DDBJ databases">
        <authorList>
            <person name="Sun Q."/>
            <person name="Zhou Y."/>
        </authorList>
    </citation>
    <scope>NUCLEOTIDE SEQUENCE</scope>
    <source>
        <strain evidence="1">CGMCC 1.12919</strain>
    </source>
</reference>
<comment type="caution">
    <text evidence="1">The sequence shown here is derived from an EMBL/GenBank/DDBJ whole genome shotgun (WGS) entry which is preliminary data.</text>
</comment>
<gene>
    <name evidence="1" type="ORF">GCM10010994_55390</name>
</gene>
<dbReference type="RefSeq" id="WP_188612405.1">
    <property type="nucleotide sequence ID" value="NZ_BMGG01000011.1"/>
</dbReference>
<sequence>MIDIKFDLRDFERASRQIGGAADQVPFALAGALNTALFNTRKKLVTETWPKSVTVRNRSFLSAALRVETATKGKLEGAIFDSMGRAHLGLHARGGTKRPARGMLAIPTARVRRTARGVAANQKPSMLKRSVRKGNLIFQETGRGKAKRLELMYKLAPMARIKKDVPFVEDFRRSMLAEVRVAFPAAMAKAMRTRR</sequence>
<name>A0A916UWQ3_9HYPH</name>
<accession>A0A916UWQ3</accession>
<protein>
    <submittedName>
        <fullName evidence="1">Uncharacterized protein</fullName>
    </submittedName>
</protein>
<dbReference type="Proteomes" id="UP000637002">
    <property type="component" value="Unassembled WGS sequence"/>
</dbReference>
<proteinExistence type="predicted"/>